<protein>
    <submittedName>
        <fullName evidence="1">Uncharacterized protein</fullName>
    </submittedName>
</protein>
<proteinExistence type="predicted"/>
<evidence type="ECO:0000313" key="2">
    <source>
        <dbReference type="Proteomes" id="UP001140973"/>
    </source>
</evidence>
<organism evidence="1 2">
    <name type="scientific">Vibrio aestuarianus</name>
    <dbReference type="NCBI Taxonomy" id="28171"/>
    <lineage>
        <taxon>Bacteria</taxon>
        <taxon>Pseudomonadati</taxon>
        <taxon>Pseudomonadota</taxon>
        <taxon>Gammaproteobacteria</taxon>
        <taxon>Vibrionales</taxon>
        <taxon>Vibrionaceae</taxon>
        <taxon>Vibrio</taxon>
    </lineage>
</organism>
<dbReference type="Proteomes" id="UP001140973">
    <property type="component" value="Unassembled WGS sequence"/>
</dbReference>
<evidence type="ECO:0000313" key="1">
    <source>
        <dbReference type="EMBL" id="MDE1357429.1"/>
    </source>
</evidence>
<sequence length="163" mass="18245">MVLILLSCSALFAFEVDAISAWEPYGYKTEVTASSDVLNLGLLGIYHLSFNLLSMKETAYSSHDEIVSILLALKDANEWISLNTGQSMLIVSKALGIRLHQLKWSWDDYVFRLSLGNALLSNIQLQARWAIDARLVAGNKPDFRSVLYSKPLEEVLHSEVSIK</sequence>
<reference evidence="1" key="1">
    <citation type="submission" date="2022-02" db="EMBL/GenBank/DDBJ databases">
        <title>Emergence and expansion in Europe of a Vibrio aestuarianus clonal complex pathogenic for oysters.</title>
        <authorList>
            <person name="Mesnil A."/>
            <person name="Travers M.-A."/>
        </authorList>
    </citation>
    <scope>NUCLEOTIDE SEQUENCE</scope>
    <source>
        <strain evidence="1">151-ITT-15-cp-1</strain>
    </source>
</reference>
<dbReference type="Gene3D" id="3.40.190.10">
    <property type="entry name" value="Periplasmic binding protein-like II"/>
    <property type="match status" value="1"/>
</dbReference>
<accession>A0A9X4FI03</accession>
<comment type="caution">
    <text evidence="1">The sequence shown here is derived from an EMBL/GenBank/DDBJ whole genome shotgun (WGS) entry which is preliminary data.</text>
</comment>
<name>A0A9X4FI03_9VIBR</name>
<dbReference type="AlphaFoldDB" id="A0A9X4FI03"/>
<dbReference type="EMBL" id="JAKNAP010000025">
    <property type="protein sequence ID" value="MDE1357429.1"/>
    <property type="molecule type" value="Genomic_DNA"/>
</dbReference>
<gene>
    <name evidence="1" type="ORF">L9W73_08950</name>
</gene>